<gene>
    <name evidence="1" type="ORF">AVEN_126873_1</name>
</gene>
<protein>
    <submittedName>
        <fullName evidence="1">Uncharacterized protein</fullName>
    </submittedName>
</protein>
<proteinExistence type="predicted"/>
<dbReference type="Proteomes" id="UP000499080">
    <property type="component" value="Unassembled WGS sequence"/>
</dbReference>
<dbReference type="AlphaFoldDB" id="A0A4Y2C3S5"/>
<accession>A0A4Y2C3S5</accession>
<name>A0A4Y2C3S5_ARAVE</name>
<comment type="caution">
    <text evidence="1">The sequence shown here is derived from an EMBL/GenBank/DDBJ whole genome shotgun (WGS) entry which is preliminary data.</text>
</comment>
<evidence type="ECO:0000313" key="1">
    <source>
        <dbReference type="EMBL" id="GBL97974.1"/>
    </source>
</evidence>
<keyword evidence="2" id="KW-1185">Reference proteome</keyword>
<organism evidence="1 2">
    <name type="scientific">Araneus ventricosus</name>
    <name type="common">Orbweaver spider</name>
    <name type="synonym">Epeira ventricosa</name>
    <dbReference type="NCBI Taxonomy" id="182803"/>
    <lineage>
        <taxon>Eukaryota</taxon>
        <taxon>Metazoa</taxon>
        <taxon>Ecdysozoa</taxon>
        <taxon>Arthropoda</taxon>
        <taxon>Chelicerata</taxon>
        <taxon>Arachnida</taxon>
        <taxon>Araneae</taxon>
        <taxon>Araneomorphae</taxon>
        <taxon>Entelegynae</taxon>
        <taxon>Araneoidea</taxon>
        <taxon>Araneidae</taxon>
        <taxon>Araneus</taxon>
    </lineage>
</organism>
<sequence>MLYSEPQVEFLSWDSSDYDYSLLVYFDLPGEGSGHKRRPNYSLLLRKWLTHFGVPECKMVHSGRKWLDDHIWNPNLKWYGTFDVYNVSMD</sequence>
<reference evidence="1 2" key="1">
    <citation type="journal article" date="2019" name="Sci. Rep.">
        <title>Orb-weaving spider Araneus ventricosus genome elucidates the spidroin gene catalogue.</title>
        <authorList>
            <person name="Kono N."/>
            <person name="Nakamura H."/>
            <person name="Ohtoshi R."/>
            <person name="Moran D.A.P."/>
            <person name="Shinohara A."/>
            <person name="Yoshida Y."/>
            <person name="Fujiwara M."/>
            <person name="Mori M."/>
            <person name="Tomita M."/>
            <person name="Arakawa K."/>
        </authorList>
    </citation>
    <scope>NUCLEOTIDE SEQUENCE [LARGE SCALE GENOMIC DNA]</scope>
</reference>
<dbReference type="EMBL" id="BGPR01000135">
    <property type="protein sequence ID" value="GBL97974.1"/>
    <property type="molecule type" value="Genomic_DNA"/>
</dbReference>
<evidence type="ECO:0000313" key="2">
    <source>
        <dbReference type="Proteomes" id="UP000499080"/>
    </source>
</evidence>